<evidence type="ECO:0000256" key="4">
    <source>
        <dbReference type="PROSITE-ProRule" id="PRU00134"/>
    </source>
</evidence>
<dbReference type="InterPro" id="IPR011990">
    <property type="entry name" value="TPR-like_helical_dom_sf"/>
</dbReference>
<feature type="domain" description="MYND-type" evidence="5">
    <location>
        <begin position="416"/>
        <end position="463"/>
    </location>
</feature>
<dbReference type="Proteomes" id="UP000027222">
    <property type="component" value="Unassembled WGS sequence"/>
</dbReference>
<protein>
    <recommendedName>
        <fullName evidence="5">MYND-type domain-containing protein</fullName>
    </recommendedName>
</protein>
<evidence type="ECO:0000313" key="7">
    <source>
        <dbReference type="Proteomes" id="UP000027222"/>
    </source>
</evidence>
<evidence type="ECO:0000259" key="5">
    <source>
        <dbReference type="PROSITE" id="PS50865"/>
    </source>
</evidence>
<dbReference type="AlphaFoldDB" id="A0A067TMV1"/>
<dbReference type="Gene3D" id="1.25.40.10">
    <property type="entry name" value="Tetratricopeptide repeat domain"/>
    <property type="match status" value="1"/>
</dbReference>
<dbReference type="HOGENOM" id="CLU_497001_0_0_1"/>
<evidence type="ECO:0000256" key="1">
    <source>
        <dbReference type="ARBA" id="ARBA00022723"/>
    </source>
</evidence>
<keyword evidence="1" id="KW-0479">Metal-binding</keyword>
<name>A0A067TMV1_GALM3</name>
<dbReference type="OrthoDB" id="432970at2759"/>
<proteinExistence type="predicted"/>
<dbReference type="STRING" id="685588.A0A067TMV1"/>
<accession>A0A067TMV1</accession>
<dbReference type="GO" id="GO:0008270">
    <property type="term" value="F:zinc ion binding"/>
    <property type="evidence" value="ECO:0007669"/>
    <property type="project" value="UniProtKB-KW"/>
</dbReference>
<reference evidence="7" key="1">
    <citation type="journal article" date="2014" name="Proc. Natl. Acad. Sci. U.S.A.">
        <title>Extensive sampling of basidiomycete genomes demonstrates inadequacy of the white-rot/brown-rot paradigm for wood decay fungi.</title>
        <authorList>
            <person name="Riley R."/>
            <person name="Salamov A.A."/>
            <person name="Brown D.W."/>
            <person name="Nagy L.G."/>
            <person name="Floudas D."/>
            <person name="Held B.W."/>
            <person name="Levasseur A."/>
            <person name="Lombard V."/>
            <person name="Morin E."/>
            <person name="Otillar R."/>
            <person name="Lindquist E.A."/>
            <person name="Sun H."/>
            <person name="LaButti K.M."/>
            <person name="Schmutz J."/>
            <person name="Jabbour D."/>
            <person name="Luo H."/>
            <person name="Baker S.E."/>
            <person name="Pisabarro A.G."/>
            <person name="Walton J.D."/>
            <person name="Blanchette R.A."/>
            <person name="Henrissat B."/>
            <person name="Martin F."/>
            <person name="Cullen D."/>
            <person name="Hibbett D.S."/>
            <person name="Grigoriev I.V."/>
        </authorList>
    </citation>
    <scope>NUCLEOTIDE SEQUENCE [LARGE SCALE GENOMIC DNA]</scope>
    <source>
        <strain evidence="7">CBS 339.88</strain>
    </source>
</reference>
<evidence type="ECO:0000256" key="2">
    <source>
        <dbReference type="ARBA" id="ARBA00022771"/>
    </source>
</evidence>
<keyword evidence="7" id="KW-1185">Reference proteome</keyword>
<dbReference type="Gene3D" id="6.10.140.2220">
    <property type="match status" value="1"/>
</dbReference>
<dbReference type="PROSITE" id="PS50865">
    <property type="entry name" value="ZF_MYND_2"/>
    <property type="match status" value="1"/>
</dbReference>
<keyword evidence="2 4" id="KW-0863">Zinc-finger</keyword>
<sequence>MTTELVHLFNTLARKKVLPGPEVKNEWHFDLRYVQLEPEPSHVVAITLPESPLLHIEWLPVTSPSESGITFFPESPEEAAPEIAKALLHAFAHSFSEYNLGRPNALLLIAPWRLTTEDKGLALAVGDEFKRLGVCPPELCRIGVSTKSLNKKVQDRFDSYFHDIKKATGIPEKVCSLVSTPKSIVFHEQRPCTTSDIDAEESQTNERAISLTYISVIERCRPEMDAVRGFEERLCKWAEGLDKILTEKPTDIVKEAADAGDAEAAYDYGLRLLYGFGCKRDRAFARKYIIKSLSSPHASNELKCMAHGTLIDWYISWRYLEAPNRELFSRYLFAAAHHANIIALLYRHVSPPGVPAPFPVLSFGSKVFQHCLLEKPEMWYLFGDAWDAWAEREAELKVERAKMGLKKLKNRSRYQCAAVGCEIETGTGKMLSRCGGKCDTDKKPSYCSKECQKADWKNHKVFCKPGAPSSIVQNTRIRSLEGGGIKIPITFPNGITVLMGSLDNDPKTLKEMKDRLSKGEDPFAE</sequence>
<keyword evidence="3" id="KW-0862">Zinc</keyword>
<evidence type="ECO:0000313" key="6">
    <source>
        <dbReference type="EMBL" id="KDR84456.1"/>
    </source>
</evidence>
<dbReference type="SUPFAM" id="SSF144232">
    <property type="entry name" value="HIT/MYND zinc finger-like"/>
    <property type="match status" value="1"/>
</dbReference>
<organism evidence="6 7">
    <name type="scientific">Galerina marginata (strain CBS 339.88)</name>
    <dbReference type="NCBI Taxonomy" id="685588"/>
    <lineage>
        <taxon>Eukaryota</taxon>
        <taxon>Fungi</taxon>
        <taxon>Dikarya</taxon>
        <taxon>Basidiomycota</taxon>
        <taxon>Agaricomycotina</taxon>
        <taxon>Agaricomycetes</taxon>
        <taxon>Agaricomycetidae</taxon>
        <taxon>Agaricales</taxon>
        <taxon>Agaricineae</taxon>
        <taxon>Strophariaceae</taxon>
        <taxon>Galerina</taxon>
    </lineage>
</organism>
<dbReference type="InterPro" id="IPR002893">
    <property type="entry name" value="Znf_MYND"/>
</dbReference>
<dbReference type="EMBL" id="KL142368">
    <property type="protein sequence ID" value="KDR84456.1"/>
    <property type="molecule type" value="Genomic_DNA"/>
</dbReference>
<evidence type="ECO:0000256" key="3">
    <source>
        <dbReference type="ARBA" id="ARBA00022833"/>
    </source>
</evidence>
<dbReference type="Pfam" id="PF01753">
    <property type="entry name" value="zf-MYND"/>
    <property type="match status" value="1"/>
</dbReference>
<gene>
    <name evidence="6" type="ORF">GALMADRAFT_87436</name>
</gene>